<evidence type="ECO:0000313" key="2">
    <source>
        <dbReference type="EMBL" id="CAA0102408.1"/>
    </source>
</evidence>
<dbReference type="EMBL" id="CACSII010000010">
    <property type="protein sequence ID" value="CAA0102408.1"/>
    <property type="molecule type" value="Genomic_DNA"/>
</dbReference>
<gene>
    <name evidence="2" type="ORF">DPBNPPHM_04004</name>
</gene>
<evidence type="ECO:0000256" key="1">
    <source>
        <dbReference type="SAM" id="Phobius"/>
    </source>
</evidence>
<dbReference type="OrthoDB" id="1410674at2"/>
<evidence type="ECO:0000313" key="3">
    <source>
        <dbReference type="Proteomes" id="UP000434580"/>
    </source>
</evidence>
<accession>A0A5S9PEQ8</accession>
<proteinExistence type="predicted"/>
<reference evidence="2 3" key="1">
    <citation type="submission" date="2019-11" db="EMBL/GenBank/DDBJ databases">
        <authorList>
            <person name="Holert J."/>
        </authorList>
    </citation>
    <scope>NUCLEOTIDE SEQUENCE [LARGE SCALE GENOMIC DNA]</scope>
    <source>
        <strain evidence="2">BC5_2</strain>
    </source>
</reference>
<protein>
    <recommendedName>
        <fullName evidence="4">Chemotaxis protein</fullName>
    </recommendedName>
</protein>
<evidence type="ECO:0008006" key="4">
    <source>
        <dbReference type="Google" id="ProtNLM"/>
    </source>
</evidence>
<feature type="transmembrane region" description="Helical" evidence="1">
    <location>
        <begin position="356"/>
        <end position="378"/>
    </location>
</feature>
<keyword evidence="1" id="KW-1133">Transmembrane helix</keyword>
<dbReference type="PROSITE" id="PS51257">
    <property type="entry name" value="PROKAR_LIPOPROTEIN"/>
    <property type="match status" value="1"/>
</dbReference>
<organism evidence="2 3">
    <name type="scientific">BD1-7 clade bacterium</name>
    <dbReference type="NCBI Taxonomy" id="2029982"/>
    <lineage>
        <taxon>Bacteria</taxon>
        <taxon>Pseudomonadati</taxon>
        <taxon>Pseudomonadota</taxon>
        <taxon>Gammaproteobacteria</taxon>
        <taxon>Cellvibrionales</taxon>
        <taxon>Spongiibacteraceae</taxon>
        <taxon>BD1-7 clade</taxon>
    </lineage>
</organism>
<dbReference type="Proteomes" id="UP000434580">
    <property type="component" value="Unassembled WGS sequence"/>
</dbReference>
<sequence length="399" mass="44097">MDMTRPSQFIALVSKTLATLILTCVMSSCSLFDVQIENPSVPLTDNQMTMRTVTRGFLPTYFEGIESVSDNIIDNAPNKSQRVATLYWKIYTENTAVSAALRTDPEAALVDFALLTAQQKHLFQTPLAEKHFGAYTSDIAAAMTNLNDELDDIAKAVMNPDTYKKMQGFIQAQIAGQDGHNFFEKRGDVIRAWYAWNDVALDKVSGNPGSLPQTMADLTDQINWGSQQAGKTLEWKLQALSEKSSLDDSKVVHLLESLERTSEQVARLTDLTPDDVSKLSEAMVVQLQPLVDGLEQQIVLFQGAIGQERQALTAAINDQRIALGYMVDEQRNLAVADLKTLAEELVAQVIPQMRSMIVIVLIALLVFILVLFAVPFYLGFLIGRYRTQAANSAVSKNGL</sequence>
<keyword evidence="1" id="KW-0812">Transmembrane</keyword>
<dbReference type="AlphaFoldDB" id="A0A5S9PEQ8"/>
<keyword evidence="1" id="KW-0472">Membrane</keyword>
<name>A0A5S9PEQ8_9GAMM</name>